<feature type="domain" description="S1 motif" evidence="10">
    <location>
        <begin position="622"/>
        <end position="690"/>
    </location>
</feature>
<dbReference type="SUPFAM" id="SSF54791">
    <property type="entry name" value="Eukaryotic type KH-domain (KH-domain type I)"/>
    <property type="match status" value="1"/>
</dbReference>
<proteinExistence type="inferred from homology"/>
<protein>
    <recommendedName>
        <fullName evidence="9">Polyribonucleotide nucleotidyltransferase</fullName>
        <ecNumber evidence="9">2.7.7.8</ecNumber>
    </recommendedName>
    <alternativeName>
        <fullName evidence="9">Polynucleotide phosphorylase</fullName>
        <shortName evidence="9">PNPase</shortName>
    </alternativeName>
</protein>
<dbReference type="PANTHER" id="PTHR11252:SF0">
    <property type="entry name" value="POLYRIBONUCLEOTIDE NUCLEOTIDYLTRANSFERASE 1, MITOCHONDRIAL"/>
    <property type="match status" value="1"/>
</dbReference>
<keyword evidence="7 9" id="KW-0460">Magnesium</keyword>
<dbReference type="PROSITE" id="PS50084">
    <property type="entry name" value="KH_TYPE_1"/>
    <property type="match status" value="1"/>
</dbReference>
<evidence type="ECO:0000256" key="2">
    <source>
        <dbReference type="ARBA" id="ARBA00007404"/>
    </source>
</evidence>
<name>A0A0S7WWA6_UNCT6</name>
<evidence type="ECO:0000256" key="1">
    <source>
        <dbReference type="ARBA" id="ARBA00004496"/>
    </source>
</evidence>
<dbReference type="FunFam" id="3.30.230.70:FF:000002">
    <property type="entry name" value="Polyribonucleotide nucleotidyltransferase"/>
    <property type="match status" value="1"/>
</dbReference>
<keyword evidence="4 9" id="KW-0808">Transferase</keyword>
<dbReference type="FunFam" id="3.30.1370.10:FF:000001">
    <property type="entry name" value="Polyribonucleotide nucleotidyltransferase"/>
    <property type="match status" value="1"/>
</dbReference>
<dbReference type="SUPFAM" id="SSF55666">
    <property type="entry name" value="Ribonuclease PH domain 2-like"/>
    <property type="match status" value="2"/>
</dbReference>
<dbReference type="InterPro" id="IPR036345">
    <property type="entry name" value="ExoRNase_PH_dom2_sf"/>
</dbReference>
<dbReference type="GO" id="GO:0006402">
    <property type="term" value="P:mRNA catabolic process"/>
    <property type="evidence" value="ECO:0007669"/>
    <property type="project" value="UniProtKB-UniRule"/>
</dbReference>
<dbReference type="Pfam" id="PF03726">
    <property type="entry name" value="PNPase"/>
    <property type="match status" value="1"/>
</dbReference>
<dbReference type="EMBL" id="LIZS01000001">
    <property type="protein sequence ID" value="KPJ54494.1"/>
    <property type="molecule type" value="Genomic_DNA"/>
</dbReference>
<comment type="catalytic activity">
    <reaction evidence="9">
        <text>RNA(n+1) + phosphate = RNA(n) + a ribonucleoside 5'-diphosphate</text>
        <dbReference type="Rhea" id="RHEA:22096"/>
        <dbReference type="Rhea" id="RHEA-COMP:14527"/>
        <dbReference type="Rhea" id="RHEA-COMP:17342"/>
        <dbReference type="ChEBI" id="CHEBI:43474"/>
        <dbReference type="ChEBI" id="CHEBI:57930"/>
        <dbReference type="ChEBI" id="CHEBI:140395"/>
        <dbReference type="EC" id="2.7.7.8"/>
    </reaction>
</comment>
<keyword evidence="5 9" id="KW-0548">Nucleotidyltransferase</keyword>
<sequence length="707" mass="77416">MSDMAMHFDIEVAGRTLAIDMGRVARQADGSAVVRYGDTVVLVTAVASKQADETRDWLPLFVEYREKTYAAGKIPGGFFKREGRPREKEILSARMIDRPIRPLFPQHLRREIQIVCLVLSADQENDADILGVIGASAALAASTIPFTDPIGAVRMGLIDGRYIINPTFTQVEGSALNLVVVGSEESVIMLEGSAREVPEEALLRAVEIAHEEIRRIIQLQREFVDSIAPVKWEVPPLEIDPELARKVRELAWDGIHQANALTTKEQRQGTIDALLESVLASLADQYPDQERIIGSIFLELEQEDVRGKILREERRTDGRGLTDIRPISCEVGVLPRTHGSALFTRGQTQSLAVTTLGTASDEQVVDDLEGETSKSYMLHYNFPPFSVGEVRPFRGPSRREVGHGALAERAIESVIPKEEAFPYTIRIVSDILESNGSSSMATVCGAALSLMDAGVPVKALVSGIAMGMIKEGDRRLILSDILGVEDHLGDMDLKVAGTREGVTALQLDLKVPGLETETMRRALEQAKAGRLHVLDVMEQTIAKPRPELSPYAPRIIMLTISKDKIGDLIGPGGKMIRKIIELTNTKIEVEDDGTVVIASVDQEAGERALQMVREVTEEAEVGKVYTGKVKKITSFGAFVEILPGQDGLVHISQLAHHRVAKVEDVLKEGDEVVVKVIGIDENGKVKLSRKAVLDRGKEDRSGKGGER</sequence>
<dbReference type="InterPro" id="IPR015848">
    <property type="entry name" value="PNPase_PH_RNA-bd_bac/org-type"/>
</dbReference>
<dbReference type="GO" id="GO:0003723">
    <property type="term" value="F:RNA binding"/>
    <property type="evidence" value="ECO:0007669"/>
    <property type="project" value="UniProtKB-UniRule"/>
</dbReference>
<feature type="binding site" evidence="9">
    <location>
        <position position="486"/>
    </location>
    <ligand>
        <name>Mg(2+)</name>
        <dbReference type="ChEBI" id="CHEBI:18420"/>
    </ligand>
</feature>
<dbReference type="InterPro" id="IPR012340">
    <property type="entry name" value="NA-bd_OB-fold"/>
</dbReference>
<dbReference type="CDD" id="cd04472">
    <property type="entry name" value="S1_PNPase"/>
    <property type="match status" value="1"/>
</dbReference>
<dbReference type="PROSITE" id="PS50126">
    <property type="entry name" value="S1"/>
    <property type="match status" value="1"/>
</dbReference>
<dbReference type="InterPro" id="IPR020568">
    <property type="entry name" value="Ribosomal_Su5_D2-typ_SF"/>
</dbReference>
<dbReference type="InterPro" id="IPR001247">
    <property type="entry name" value="ExoRNase_PH_dom1"/>
</dbReference>
<comment type="cofactor">
    <cofactor evidence="9">
        <name>Mg(2+)</name>
        <dbReference type="ChEBI" id="CHEBI:18420"/>
    </cofactor>
</comment>
<dbReference type="InterPro" id="IPR027408">
    <property type="entry name" value="PNPase/RNase_PH_dom_sf"/>
</dbReference>
<gene>
    <name evidence="9" type="primary">pnp</name>
    <name evidence="11" type="ORF">AMJ39_00280</name>
</gene>
<dbReference type="Pfam" id="PF00575">
    <property type="entry name" value="S1"/>
    <property type="match status" value="1"/>
</dbReference>
<keyword evidence="6 9" id="KW-0479">Metal-binding</keyword>
<dbReference type="SUPFAM" id="SSF54211">
    <property type="entry name" value="Ribosomal protein S5 domain 2-like"/>
    <property type="match status" value="2"/>
</dbReference>
<dbReference type="SMART" id="SM00316">
    <property type="entry name" value="S1"/>
    <property type="match status" value="1"/>
</dbReference>
<keyword evidence="8 9" id="KW-0694">RNA-binding</keyword>
<comment type="similarity">
    <text evidence="2 9">Belongs to the polyribonucleotide nucleotidyltransferase family.</text>
</comment>
<evidence type="ECO:0000313" key="11">
    <source>
        <dbReference type="EMBL" id="KPJ54494.1"/>
    </source>
</evidence>
<dbReference type="GO" id="GO:0000287">
    <property type="term" value="F:magnesium ion binding"/>
    <property type="evidence" value="ECO:0007669"/>
    <property type="project" value="UniProtKB-UniRule"/>
</dbReference>
<evidence type="ECO:0000256" key="4">
    <source>
        <dbReference type="ARBA" id="ARBA00022679"/>
    </source>
</evidence>
<comment type="caution">
    <text evidence="11">The sequence shown here is derived from an EMBL/GenBank/DDBJ whole genome shotgun (WGS) entry which is preliminary data.</text>
</comment>
<dbReference type="InterPro" id="IPR004087">
    <property type="entry name" value="KH_dom"/>
</dbReference>
<dbReference type="Pfam" id="PF03725">
    <property type="entry name" value="RNase_PH_C"/>
    <property type="match status" value="1"/>
</dbReference>
<dbReference type="Pfam" id="PF00013">
    <property type="entry name" value="KH_1"/>
    <property type="match status" value="1"/>
</dbReference>
<dbReference type="SMART" id="SM00322">
    <property type="entry name" value="KH"/>
    <property type="match status" value="1"/>
</dbReference>
<dbReference type="CDD" id="cd02393">
    <property type="entry name" value="KH-I_PNPase"/>
    <property type="match status" value="1"/>
</dbReference>
<evidence type="ECO:0000256" key="5">
    <source>
        <dbReference type="ARBA" id="ARBA00022695"/>
    </source>
</evidence>
<dbReference type="PIRSF" id="PIRSF005499">
    <property type="entry name" value="PNPase"/>
    <property type="match status" value="1"/>
</dbReference>
<feature type="binding site" evidence="9">
    <location>
        <position position="492"/>
    </location>
    <ligand>
        <name>Mg(2+)</name>
        <dbReference type="ChEBI" id="CHEBI:18420"/>
    </ligand>
</feature>
<dbReference type="CDD" id="cd11363">
    <property type="entry name" value="RNase_PH_PNPase_1"/>
    <property type="match status" value="1"/>
</dbReference>
<dbReference type="PATRIC" id="fig|1703770.3.peg.59"/>
<evidence type="ECO:0000256" key="3">
    <source>
        <dbReference type="ARBA" id="ARBA00022490"/>
    </source>
</evidence>
<evidence type="ECO:0000256" key="6">
    <source>
        <dbReference type="ARBA" id="ARBA00022723"/>
    </source>
</evidence>
<evidence type="ECO:0000259" key="10">
    <source>
        <dbReference type="PROSITE" id="PS50126"/>
    </source>
</evidence>
<dbReference type="InterPro" id="IPR003029">
    <property type="entry name" value="S1_domain"/>
</dbReference>
<evidence type="ECO:0000256" key="9">
    <source>
        <dbReference type="HAMAP-Rule" id="MF_01595"/>
    </source>
</evidence>
<dbReference type="InterPro" id="IPR015847">
    <property type="entry name" value="ExoRNase_PH_dom2"/>
</dbReference>
<dbReference type="STRING" id="1703770.AMJ39_00280"/>
<accession>A0A0S7WWA6</accession>
<dbReference type="InterPro" id="IPR004088">
    <property type="entry name" value="KH_dom_type_1"/>
</dbReference>
<dbReference type="NCBIfam" id="NF008805">
    <property type="entry name" value="PRK11824.1"/>
    <property type="match status" value="1"/>
</dbReference>
<dbReference type="GO" id="GO:0005829">
    <property type="term" value="C:cytosol"/>
    <property type="evidence" value="ECO:0007669"/>
    <property type="project" value="UniProtKB-ARBA"/>
</dbReference>
<dbReference type="Gene3D" id="3.30.230.70">
    <property type="entry name" value="GHMP Kinase, N-terminal domain"/>
    <property type="match status" value="2"/>
</dbReference>
<dbReference type="Pfam" id="PF01138">
    <property type="entry name" value="RNase_PH"/>
    <property type="match status" value="2"/>
</dbReference>
<dbReference type="GO" id="GO:0004654">
    <property type="term" value="F:polyribonucleotide nucleotidyltransferase activity"/>
    <property type="evidence" value="ECO:0007669"/>
    <property type="project" value="UniProtKB-UniRule"/>
</dbReference>
<reference evidence="11 12" key="1">
    <citation type="journal article" date="2015" name="Microbiome">
        <title>Genomic resolution of linkages in carbon, nitrogen, and sulfur cycling among widespread estuary sediment bacteria.</title>
        <authorList>
            <person name="Baker B.J."/>
            <person name="Lazar C.S."/>
            <person name="Teske A.P."/>
            <person name="Dick G.J."/>
        </authorList>
    </citation>
    <scope>NUCLEOTIDE SEQUENCE [LARGE SCALE GENOMIC DNA]</scope>
    <source>
        <strain evidence="11">DG_24</strain>
    </source>
</reference>
<dbReference type="CDD" id="cd11364">
    <property type="entry name" value="RNase_PH_PNPase_2"/>
    <property type="match status" value="1"/>
</dbReference>
<dbReference type="HAMAP" id="MF_01595">
    <property type="entry name" value="PNPase"/>
    <property type="match status" value="1"/>
</dbReference>
<dbReference type="Gene3D" id="2.40.50.140">
    <property type="entry name" value="Nucleic acid-binding proteins"/>
    <property type="match status" value="1"/>
</dbReference>
<dbReference type="Proteomes" id="UP000052008">
    <property type="component" value="Unassembled WGS sequence"/>
</dbReference>
<dbReference type="EC" id="2.7.7.8" evidence="9"/>
<dbReference type="AlphaFoldDB" id="A0A0S7WWA6"/>
<dbReference type="FunFam" id="3.30.230.70:FF:000001">
    <property type="entry name" value="Polyribonucleotide nucleotidyltransferase"/>
    <property type="match status" value="1"/>
</dbReference>
<comment type="subcellular location">
    <subcellularLocation>
        <location evidence="1 9">Cytoplasm</location>
    </subcellularLocation>
</comment>
<organism evidence="11 12">
    <name type="scientific">candidate division TA06 bacterium DG_24</name>
    <dbReference type="NCBI Taxonomy" id="1703770"/>
    <lineage>
        <taxon>Bacteria</taxon>
        <taxon>Bacteria division TA06</taxon>
    </lineage>
</organism>
<keyword evidence="3 9" id="KW-0963">Cytoplasm</keyword>
<dbReference type="FunFam" id="2.40.50.140:FF:000023">
    <property type="entry name" value="Polyribonucleotide nucleotidyltransferase"/>
    <property type="match status" value="1"/>
</dbReference>
<dbReference type="GO" id="GO:0006396">
    <property type="term" value="P:RNA processing"/>
    <property type="evidence" value="ECO:0007669"/>
    <property type="project" value="InterPro"/>
</dbReference>
<dbReference type="NCBIfam" id="TIGR03591">
    <property type="entry name" value="polynuc_phos"/>
    <property type="match status" value="1"/>
</dbReference>
<evidence type="ECO:0000256" key="8">
    <source>
        <dbReference type="ARBA" id="ARBA00022884"/>
    </source>
</evidence>
<comment type="function">
    <text evidence="9">Involved in mRNA degradation. Catalyzes the phosphorolysis of single-stranded polyribonucleotides processively in the 3'- to 5'-direction.</text>
</comment>
<dbReference type="SUPFAM" id="SSF50249">
    <property type="entry name" value="Nucleic acid-binding proteins"/>
    <property type="match status" value="1"/>
</dbReference>
<dbReference type="PANTHER" id="PTHR11252">
    <property type="entry name" value="POLYRIBONUCLEOTIDE NUCLEOTIDYLTRANSFERASE"/>
    <property type="match status" value="1"/>
</dbReference>
<evidence type="ECO:0000256" key="7">
    <source>
        <dbReference type="ARBA" id="ARBA00022842"/>
    </source>
</evidence>
<dbReference type="InterPro" id="IPR036612">
    <property type="entry name" value="KH_dom_type_1_sf"/>
</dbReference>
<evidence type="ECO:0000313" key="12">
    <source>
        <dbReference type="Proteomes" id="UP000052008"/>
    </source>
</evidence>
<dbReference type="InterPro" id="IPR012162">
    <property type="entry name" value="PNPase"/>
</dbReference>
<dbReference type="GO" id="GO:0000175">
    <property type="term" value="F:3'-5'-RNA exonuclease activity"/>
    <property type="evidence" value="ECO:0007669"/>
    <property type="project" value="TreeGrafter"/>
</dbReference>
<dbReference type="Gene3D" id="3.30.1370.10">
    <property type="entry name" value="K Homology domain, type 1"/>
    <property type="match status" value="1"/>
</dbReference>